<gene>
    <name evidence="1" type="ORF">C1881_03285</name>
</gene>
<dbReference type="Gene3D" id="1.10.150.240">
    <property type="entry name" value="Putative phosphatase, domain 2"/>
    <property type="match status" value="1"/>
</dbReference>
<comment type="caution">
    <text evidence="1">The sequence shown here is derived from an EMBL/GenBank/DDBJ whole genome shotgun (WGS) entry which is preliminary data.</text>
</comment>
<dbReference type="NCBIfam" id="TIGR01509">
    <property type="entry name" value="HAD-SF-IA-v3"/>
    <property type="match status" value="1"/>
</dbReference>
<evidence type="ECO:0000313" key="2">
    <source>
        <dbReference type="Proteomes" id="UP000253975"/>
    </source>
</evidence>
<reference evidence="1 2" key="1">
    <citation type="journal article" date="2018" name="Elife">
        <title>Discovery and characterization of a prevalent human gut bacterial enzyme sufficient for the inactivation of a family of plant toxins.</title>
        <authorList>
            <person name="Koppel N."/>
            <person name="Bisanz J.E."/>
            <person name="Pandelia M.E."/>
            <person name="Turnbaugh P.J."/>
            <person name="Balskus E.P."/>
        </authorList>
    </citation>
    <scope>NUCLEOTIDE SEQUENCE [LARGE SCALE GENOMIC DNA]</scope>
    <source>
        <strain evidence="1 2">OB21 GAM31</strain>
    </source>
</reference>
<dbReference type="PANTHER" id="PTHR43434">
    <property type="entry name" value="PHOSPHOGLYCOLATE PHOSPHATASE"/>
    <property type="match status" value="1"/>
</dbReference>
<name>A0A369LNH9_9ACTN</name>
<sequence>MALTTILLDNDGTLVDTYNMILESFKHATREVLGKQFSEAEYMAKVGQPLATQMLDFARNAEEQQRLLKAYRSHNEATHDQLIRAFPGIVDELVALRAEGFEMGVVTSKMHALAWRGLQVVGAAPYLGCLIGADDCAKHKPDPAPILLGCERMGAQPEECVYVGDSPFDIAAGNAAGCKTLAVTWGMFPEEKLVVENPTEIIHEVAEFSAAIQALSN</sequence>
<dbReference type="PANTHER" id="PTHR43434:SF26">
    <property type="entry name" value="PYROPHOSPHATASE PPAX"/>
    <property type="match status" value="1"/>
</dbReference>
<dbReference type="InterPro" id="IPR041492">
    <property type="entry name" value="HAD_2"/>
</dbReference>
<accession>A0A369LNH9</accession>
<dbReference type="InterPro" id="IPR050155">
    <property type="entry name" value="HAD-like_hydrolase_sf"/>
</dbReference>
<dbReference type="Pfam" id="PF13419">
    <property type="entry name" value="HAD_2"/>
    <property type="match status" value="1"/>
</dbReference>
<dbReference type="SUPFAM" id="SSF56784">
    <property type="entry name" value="HAD-like"/>
    <property type="match status" value="1"/>
</dbReference>
<dbReference type="Gene3D" id="3.40.50.1000">
    <property type="entry name" value="HAD superfamily/HAD-like"/>
    <property type="match status" value="1"/>
</dbReference>
<protein>
    <submittedName>
        <fullName evidence="1">HAD family hydrolase</fullName>
    </submittedName>
</protein>
<organism evidence="1 2">
    <name type="scientific">Slackia isoflavoniconvertens</name>
    <dbReference type="NCBI Taxonomy" id="572010"/>
    <lineage>
        <taxon>Bacteria</taxon>
        <taxon>Bacillati</taxon>
        <taxon>Actinomycetota</taxon>
        <taxon>Coriobacteriia</taxon>
        <taxon>Eggerthellales</taxon>
        <taxon>Eggerthellaceae</taxon>
        <taxon>Slackia</taxon>
    </lineage>
</organism>
<evidence type="ECO:0000313" key="1">
    <source>
        <dbReference type="EMBL" id="RDB59725.1"/>
    </source>
</evidence>
<dbReference type="AlphaFoldDB" id="A0A369LNH9"/>
<dbReference type="SFLD" id="SFLDG01135">
    <property type="entry name" value="C1.5.6:_HAD__Beta-PGM__Phospha"/>
    <property type="match status" value="1"/>
</dbReference>
<dbReference type="EMBL" id="PPTO01000004">
    <property type="protein sequence ID" value="RDB59725.1"/>
    <property type="molecule type" value="Genomic_DNA"/>
</dbReference>
<dbReference type="RefSeq" id="WP_114615117.1">
    <property type="nucleotide sequence ID" value="NZ_PPTO01000004.1"/>
</dbReference>
<dbReference type="InterPro" id="IPR023214">
    <property type="entry name" value="HAD_sf"/>
</dbReference>
<dbReference type="SFLD" id="SFLDS00003">
    <property type="entry name" value="Haloacid_Dehalogenase"/>
    <property type="match status" value="1"/>
</dbReference>
<dbReference type="InterPro" id="IPR006439">
    <property type="entry name" value="HAD-SF_hydro_IA"/>
</dbReference>
<dbReference type="GO" id="GO:0005829">
    <property type="term" value="C:cytosol"/>
    <property type="evidence" value="ECO:0007669"/>
    <property type="project" value="TreeGrafter"/>
</dbReference>
<dbReference type="SFLD" id="SFLDG01129">
    <property type="entry name" value="C1.5:_HAD__Beta-PGM__Phosphata"/>
    <property type="match status" value="1"/>
</dbReference>
<dbReference type="GO" id="GO:0008967">
    <property type="term" value="F:phosphoglycolate phosphatase activity"/>
    <property type="evidence" value="ECO:0007669"/>
    <property type="project" value="TreeGrafter"/>
</dbReference>
<dbReference type="InterPro" id="IPR023198">
    <property type="entry name" value="PGP-like_dom2"/>
</dbReference>
<dbReference type="InterPro" id="IPR036412">
    <property type="entry name" value="HAD-like_sf"/>
</dbReference>
<dbReference type="NCBIfam" id="TIGR01549">
    <property type="entry name" value="HAD-SF-IA-v1"/>
    <property type="match status" value="1"/>
</dbReference>
<dbReference type="GO" id="GO:0006281">
    <property type="term" value="P:DNA repair"/>
    <property type="evidence" value="ECO:0007669"/>
    <property type="project" value="TreeGrafter"/>
</dbReference>
<keyword evidence="1" id="KW-0378">Hydrolase</keyword>
<proteinExistence type="predicted"/>
<dbReference type="Proteomes" id="UP000253975">
    <property type="component" value="Unassembled WGS sequence"/>
</dbReference>